<dbReference type="PANTHER" id="PTHR38342">
    <property type="entry name" value="SLR5037 PROTEIN"/>
    <property type="match status" value="1"/>
</dbReference>
<dbReference type="EMBL" id="CP002623">
    <property type="protein sequence ID" value="AEI95245.1"/>
    <property type="molecule type" value="Genomic_DNA"/>
</dbReference>
<dbReference type="Pfam" id="PF03625">
    <property type="entry name" value="DUF302"/>
    <property type="match status" value="1"/>
</dbReference>
<dbReference type="RefSeq" id="WP_013963151.1">
    <property type="nucleotide sequence ID" value="NC_015730.1"/>
</dbReference>
<dbReference type="KEGG" id="rli:RLO149_c033010"/>
<dbReference type="eggNOG" id="COG3439">
    <property type="taxonomic scope" value="Bacteria"/>
</dbReference>
<dbReference type="SUPFAM" id="SSF103247">
    <property type="entry name" value="TT1751-like"/>
    <property type="match status" value="1"/>
</dbReference>
<protein>
    <recommendedName>
        <fullName evidence="2">DUF302 domain-containing protein</fullName>
    </recommendedName>
</protein>
<dbReference type="InterPro" id="IPR035923">
    <property type="entry name" value="TT1751-like_sf"/>
</dbReference>
<dbReference type="AlphaFoldDB" id="F7ZL39"/>
<feature type="domain" description="DUF302" evidence="2">
    <location>
        <begin position="53"/>
        <end position="115"/>
    </location>
</feature>
<organism evidence="3 4">
    <name type="scientific">Roseobacter litoralis (strain ATCC 49566 / DSM 6996 / JCM 21268 / NBRC 15278 / OCh 149)</name>
    <dbReference type="NCBI Taxonomy" id="391595"/>
    <lineage>
        <taxon>Bacteria</taxon>
        <taxon>Pseudomonadati</taxon>
        <taxon>Pseudomonadota</taxon>
        <taxon>Alphaproteobacteria</taxon>
        <taxon>Rhodobacterales</taxon>
        <taxon>Roseobacteraceae</taxon>
        <taxon>Roseobacter</taxon>
    </lineage>
</organism>
<evidence type="ECO:0000259" key="2">
    <source>
        <dbReference type="Pfam" id="PF03625"/>
    </source>
</evidence>
<feature type="signal peptide" evidence="1">
    <location>
        <begin position="1"/>
        <end position="20"/>
    </location>
</feature>
<proteinExistence type="predicted"/>
<dbReference type="PANTHER" id="PTHR38342:SF2">
    <property type="entry name" value="INNER MEMBRANE OR EXPORTED"/>
    <property type="match status" value="1"/>
</dbReference>
<dbReference type="Proteomes" id="UP000001353">
    <property type="component" value="Chromosome"/>
</dbReference>
<dbReference type="Gene3D" id="3.30.310.70">
    <property type="entry name" value="TT1751-like domain"/>
    <property type="match status" value="1"/>
</dbReference>
<evidence type="ECO:0000313" key="3">
    <source>
        <dbReference type="EMBL" id="AEI95245.1"/>
    </source>
</evidence>
<sequence>MKSLITLAFIAATSAGTAMAERINVASNANVANSVQRLKDAVETAGAQVFNTIDFAAGNAAVGKDLRPTTVVIFGSPKIGASAWQTGQTMALNLPLRILFYEDVNGQTWATYDDPTAVAPSHGLAADHPAVLAMKGALELFSAAVTGE</sequence>
<keyword evidence="1" id="KW-0732">Signal</keyword>
<reference evidence="3 4" key="1">
    <citation type="journal article" date="2011" name="BMC Genomics">
        <title>Comparative genome analysis and genome-guided physiological analysis of Roseobacter litoralis.</title>
        <authorList>
            <person name="Kalhoefer D."/>
            <person name="Thole S."/>
            <person name="Voget S."/>
            <person name="Lehmann R."/>
            <person name="Liesegang H."/>
            <person name="Wollher A."/>
            <person name="Daniel R."/>
            <person name="Simon M."/>
            <person name="Brinkhoff T."/>
        </authorList>
    </citation>
    <scope>NUCLEOTIDE SEQUENCE [LARGE SCALE GENOMIC DNA]</scope>
    <source>
        <strain evidence="4">ATCC 49566 / DSM 6996 / JCM 21268 / NBRC 15278 / OCh 149</strain>
    </source>
</reference>
<feature type="chain" id="PRO_5003366872" description="DUF302 domain-containing protein" evidence="1">
    <location>
        <begin position="21"/>
        <end position="148"/>
    </location>
</feature>
<dbReference type="InterPro" id="IPR005180">
    <property type="entry name" value="DUF302"/>
</dbReference>
<dbReference type="OrthoDB" id="9799367at2"/>
<evidence type="ECO:0000256" key="1">
    <source>
        <dbReference type="SAM" id="SignalP"/>
    </source>
</evidence>
<keyword evidence="4" id="KW-1185">Reference proteome</keyword>
<evidence type="ECO:0000313" key="4">
    <source>
        <dbReference type="Proteomes" id="UP000001353"/>
    </source>
</evidence>
<dbReference type="HOGENOM" id="CLU_116237_1_1_5"/>
<dbReference type="CDD" id="cd14797">
    <property type="entry name" value="DUF302"/>
    <property type="match status" value="1"/>
</dbReference>
<accession>F7ZL39</accession>
<gene>
    <name evidence="3" type="ordered locus">RLO149_c033010</name>
</gene>
<name>F7ZL39_ROSLO</name>
<dbReference type="STRING" id="391595.RLO149_c033010"/>